<dbReference type="Pfam" id="PF03254">
    <property type="entry name" value="XG_FTase"/>
    <property type="match status" value="1"/>
</dbReference>
<dbReference type="EMBL" id="JAYMYQ010000006">
    <property type="protein sequence ID" value="KAK7325309.1"/>
    <property type="molecule type" value="Genomic_DNA"/>
</dbReference>
<keyword evidence="5" id="KW-0325">Glycoprotein</keyword>
<dbReference type="EC" id="2.4.1.-" evidence="7"/>
<comment type="similarity">
    <text evidence="1 7">Belongs to the glycosyltransferase 37 family.</text>
</comment>
<sequence>MDWLGSYSKGDRAFFAIIAVAFSLIILTLSLNFGHLDGFSKTKALNGRDQNVTGSNVGSKENSSTSSTKGSSPFTRNHADKLLDGLFPFGFDEGSCLSRSQSYLYKKASPHKPSPYLISKLRNYEHLHKRCGPHTRSYNRTMVMLKNSRTNVITECNYIVWTPVNGLGNRMVSMAAAFLYAILTDRILLVEFKDDMVGLFCEPFPNSSWLLPKDFPFSNNQGYAETYESMLKKNKENNSKEIFPSVLHLKIQHTHHDQDMFFHCDHSQHLLLKVPLLILVSDQYFVPSLFMVPSFNQELSKMFPEKDTVFHHLGRYLFLPSNEVWGPISRFYQTYLAKADERIGLQIRVFSPDLTPYETIMNQVLSCTLKNNILPNFTTEDSPRKKGTTLKSVLVTSLYPEYGENLRTMYLTKPTVSGEFISVYQPSHEEQQKANDHKHNMKALTEIYLLSLCDVLVTSSLSTFGYVAQSLKGLRPWVLYKLLDKNIPDIPCERDFSMEPCFHTPPKLDCMQKPIDDNRTAFPYTRTCLDYGFGIKLVNDQL</sequence>
<evidence type="ECO:0000256" key="8">
    <source>
        <dbReference type="SAM" id="MobiDB-lite"/>
    </source>
</evidence>
<dbReference type="Gene3D" id="3.40.50.11350">
    <property type="match status" value="1"/>
</dbReference>
<protein>
    <recommendedName>
        <fullName evidence="7">Fucosyltransferase</fullName>
        <ecNumber evidence="7">2.4.1.-</ecNumber>
    </recommendedName>
</protein>
<evidence type="ECO:0000256" key="5">
    <source>
        <dbReference type="ARBA" id="ARBA00023180"/>
    </source>
</evidence>
<evidence type="ECO:0000256" key="4">
    <source>
        <dbReference type="ARBA" id="ARBA00023034"/>
    </source>
</evidence>
<keyword evidence="7" id="KW-0472">Membrane</keyword>
<keyword evidence="2 7" id="KW-0328">Glycosyltransferase</keyword>
<dbReference type="PANTHER" id="PTHR31889">
    <property type="entry name" value="FUCOSYLTRANSFERASE 2-RELATED"/>
    <property type="match status" value="1"/>
</dbReference>
<dbReference type="FunFam" id="3.40.50.11340:FF:000005">
    <property type="entry name" value="Galactoside 2-alpha-L-fucosyltransferase"/>
    <property type="match status" value="1"/>
</dbReference>
<proteinExistence type="inferred from homology"/>
<dbReference type="GO" id="GO:0032580">
    <property type="term" value="C:Golgi cisterna membrane"/>
    <property type="evidence" value="ECO:0007669"/>
    <property type="project" value="UniProtKB-SubCell"/>
</dbReference>
<feature type="compositionally biased region" description="Low complexity" evidence="8">
    <location>
        <begin position="55"/>
        <end position="72"/>
    </location>
</feature>
<organism evidence="9 10">
    <name type="scientific">Canavalia gladiata</name>
    <name type="common">Sword bean</name>
    <name type="synonym">Dolichos gladiatus</name>
    <dbReference type="NCBI Taxonomy" id="3824"/>
    <lineage>
        <taxon>Eukaryota</taxon>
        <taxon>Viridiplantae</taxon>
        <taxon>Streptophyta</taxon>
        <taxon>Embryophyta</taxon>
        <taxon>Tracheophyta</taxon>
        <taxon>Spermatophyta</taxon>
        <taxon>Magnoliopsida</taxon>
        <taxon>eudicotyledons</taxon>
        <taxon>Gunneridae</taxon>
        <taxon>Pentapetalae</taxon>
        <taxon>rosids</taxon>
        <taxon>fabids</taxon>
        <taxon>Fabales</taxon>
        <taxon>Fabaceae</taxon>
        <taxon>Papilionoideae</taxon>
        <taxon>50 kb inversion clade</taxon>
        <taxon>NPAAA clade</taxon>
        <taxon>indigoferoid/millettioid clade</taxon>
        <taxon>Phaseoleae</taxon>
        <taxon>Canavalia</taxon>
    </lineage>
</organism>
<feature type="transmembrane region" description="Helical" evidence="7">
    <location>
        <begin position="12"/>
        <end position="33"/>
    </location>
</feature>
<keyword evidence="4 7" id="KW-0333">Golgi apparatus</keyword>
<reference evidence="9 10" key="1">
    <citation type="submission" date="2024-01" db="EMBL/GenBank/DDBJ databases">
        <title>The genomes of 5 underutilized Papilionoideae crops provide insights into root nodulation and disease resistanc.</title>
        <authorList>
            <person name="Jiang F."/>
        </authorList>
    </citation>
    <scope>NUCLEOTIDE SEQUENCE [LARGE SCALE GENOMIC DNA]</scope>
    <source>
        <strain evidence="9">LVBAO_FW01</strain>
        <tissue evidence="9">Leaves</tissue>
    </source>
</reference>
<dbReference type="InterPro" id="IPR004938">
    <property type="entry name" value="XG_FTase"/>
</dbReference>
<dbReference type="AlphaFoldDB" id="A0AAN9Q8B2"/>
<keyword evidence="7" id="KW-1133">Transmembrane helix</keyword>
<keyword evidence="10" id="KW-1185">Reference proteome</keyword>
<dbReference type="GO" id="GO:0071555">
    <property type="term" value="P:cell wall organization"/>
    <property type="evidence" value="ECO:0007669"/>
    <property type="project" value="UniProtKB-UniRule"/>
</dbReference>
<keyword evidence="7" id="KW-0812">Transmembrane</keyword>
<dbReference type="GO" id="GO:0009969">
    <property type="term" value="P:xyloglucan biosynthetic process"/>
    <property type="evidence" value="ECO:0007669"/>
    <property type="project" value="TreeGrafter"/>
</dbReference>
<feature type="region of interest" description="Disordered" evidence="8">
    <location>
        <begin position="50"/>
        <end position="75"/>
    </location>
</feature>
<comment type="subcellular location">
    <subcellularLocation>
        <location evidence="7">Golgi apparatus</location>
        <location evidence="7">Golgi stack membrane</location>
        <topology evidence="7">Single-pass type II membrane protein</topology>
    </subcellularLocation>
</comment>
<evidence type="ECO:0000256" key="1">
    <source>
        <dbReference type="ARBA" id="ARBA00010481"/>
    </source>
</evidence>
<evidence type="ECO:0000256" key="3">
    <source>
        <dbReference type="ARBA" id="ARBA00022679"/>
    </source>
</evidence>
<evidence type="ECO:0000313" key="10">
    <source>
        <dbReference type="Proteomes" id="UP001367508"/>
    </source>
</evidence>
<dbReference type="Gene3D" id="3.40.50.11340">
    <property type="match status" value="1"/>
</dbReference>
<keyword evidence="3 7" id="KW-0808">Transferase</keyword>
<evidence type="ECO:0000256" key="7">
    <source>
        <dbReference type="RuleBase" id="RU367004"/>
    </source>
</evidence>
<dbReference type="GO" id="GO:0008107">
    <property type="term" value="F:galactoside 2-alpha-L-fucosyltransferase activity"/>
    <property type="evidence" value="ECO:0007669"/>
    <property type="project" value="InterPro"/>
</dbReference>
<dbReference type="PANTHER" id="PTHR31889:SF57">
    <property type="entry name" value="FUCOSYLTRANSFERASE"/>
    <property type="match status" value="1"/>
</dbReference>
<evidence type="ECO:0000313" key="9">
    <source>
        <dbReference type="EMBL" id="KAK7325309.1"/>
    </source>
</evidence>
<name>A0AAN9Q8B2_CANGL</name>
<comment type="function">
    <text evidence="7">May be involved in cell wall biosynthesis.</text>
</comment>
<keyword evidence="6 7" id="KW-0961">Cell wall biogenesis/degradation</keyword>
<evidence type="ECO:0000256" key="6">
    <source>
        <dbReference type="ARBA" id="ARBA00023316"/>
    </source>
</evidence>
<dbReference type="GO" id="GO:0042546">
    <property type="term" value="P:cell wall biogenesis"/>
    <property type="evidence" value="ECO:0007669"/>
    <property type="project" value="InterPro"/>
</dbReference>
<evidence type="ECO:0000256" key="2">
    <source>
        <dbReference type="ARBA" id="ARBA00022676"/>
    </source>
</evidence>
<comment type="caution">
    <text evidence="9">The sequence shown here is derived from an EMBL/GenBank/DDBJ whole genome shotgun (WGS) entry which is preliminary data.</text>
</comment>
<gene>
    <name evidence="9" type="ORF">VNO77_29469</name>
</gene>
<accession>A0AAN9Q8B2</accession>
<dbReference type="Proteomes" id="UP001367508">
    <property type="component" value="Unassembled WGS sequence"/>
</dbReference>